<evidence type="ECO:0000256" key="12">
    <source>
        <dbReference type="SAM" id="MobiDB-lite"/>
    </source>
</evidence>
<feature type="compositionally biased region" description="Low complexity" evidence="12">
    <location>
        <begin position="1"/>
        <end position="17"/>
    </location>
</feature>
<feature type="region of interest" description="Disordered" evidence="12">
    <location>
        <begin position="1"/>
        <end position="52"/>
    </location>
</feature>
<proteinExistence type="predicted"/>
<evidence type="ECO:0000256" key="11">
    <source>
        <dbReference type="SAM" id="Coils"/>
    </source>
</evidence>
<dbReference type="InterPro" id="IPR045063">
    <property type="entry name" value="Dynamin_N"/>
</dbReference>
<dbReference type="GO" id="GO:0003924">
    <property type="term" value="F:GTPase activity"/>
    <property type="evidence" value="ECO:0007669"/>
    <property type="project" value="InterPro"/>
</dbReference>
<dbReference type="CDD" id="cd09912">
    <property type="entry name" value="DLP_2"/>
    <property type="match status" value="1"/>
</dbReference>
<dbReference type="InParanoid" id="A0A0D2X0Q9"/>
<dbReference type="InterPro" id="IPR030381">
    <property type="entry name" value="G_DYNAMIN_dom"/>
</dbReference>
<keyword evidence="10" id="KW-0472">Membrane</keyword>
<dbReference type="Gene3D" id="3.40.50.300">
    <property type="entry name" value="P-loop containing nucleotide triphosphate hydrolases"/>
    <property type="match status" value="1"/>
</dbReference>
<feature type="domain" description="Dynamin-type G" evidence="13">
    <location>
        <begin position="114"/>
        <end position="360"/>
    </location>
</feature>
<keyword evidence="5" id="KW-0378">Hydrolase</keyword>
<evidence type="ECO:0000256" key="9">
    <source>
        <dbReference type="ARBA" id="ARBA00023134"/>
    </source>
</evidence>
<organism evidence="14 15">
    <name type="scientific">Capsaspora owczarzaki (strain ATCC 30864)</name>
    <dbReference type="NCBI Taxonomy" id="595528"/>
    <lineage>
        <taxon>Eukaryota</taxon>
        <taxon>Filasterea</taxon>
        <taxon>Capsaspora</taxon>
    </lineage>
</organism>
<dbReference type="OMA" id="YRINCES"/>
<dbReference type="AlphaFoldDB" id="A0A0D2X0Q9"/>
<sequence length="888" mass="97118">MASTNGGAKHANGHAAATPVRGSASSLQRAESLDTPVSRRLREEVQSQSAPSPLRKFRVGKLQISALFDRLRTLLSDCSAFLAATHIEADDFMKEQKEIGVFSSQVSSISKLFERDHMKVVFVGQTSNGKSTVVNAMLYNRILPSGIGHTTNCFVSVSGSDANTPYIIDSLSSEQQPISNVLQLANALHPEGSLNQSGLIRVFWPTTKCRLLGDDVDLIDSPGLDLSNDINQWIDDYCMDADVFVLVANAEATLKVAERAFFFKVNEKLSKPNVFILNNRWDASDNEIDDSPERVREQHLEYASKFLADELKVVSRSKILDRVFFVSARETLLYRTTENWTRFKESQAVRDRYDEFRRFEQAFERTICKSAMKTKFEHRIVRGLDIAYSLAEIAGKAETLSKEQISGRIKEINERKENAARIRQLGERSLKCCSALVDRLAATSRASVARAMNEEIDHVLPHIVAEFSYSQFRPQHLLQYKRMLNDHIEGHLGSDLNKKCAARLIMAFDETKSEMQRIVANVLVVPDASSSSMLANGASALLETLNNGTTTSAAEDAELESLAVPADVVIPAILKAIQTQSISTNGSLIEFNLDCKGLSDNFEEDIAFRFSLGWHTVGPKLLGPRLYPAFSVVISAVASKFSIASGFANARQQNMRSAAALASGSPTPAAGTIARTASYVSVHTAQFNGDAAAGSASELALAASASQDAVASSSVTAEAALTLADRVGLVLSTPSSYAVVTILATLVTRPGVWKLAALSGAAFGSLYLYEYALYTNGAKERRFKEQFTRHAASELRRSVRQTSHTVSISLQSRLSFYVDELRNAVRQTEATLTAEIARAEREVAMMQDAISKAGLLHHEALSIRKGLADAQETFIDAEQSSSSGHEEA</sequence>
<evidence type="ECO:0000256" key="5">
    <source>
        <dbReference type="ARBA" id="ARBA00022801"/>
    </source>
</evidence>
<reference evidence="15" key="1">
    <citation type="submission" date="2011-02" db="EMBL/GenBank/DDBJ databases">
        <title>The Genome Sequence of Capsaspora owczarzaki ATCC 30864.</title>
        <authorList>
            <person name="Russ C."/>
            <person name="Cuomo C."/>
            <person name="Burger G."/>
            <person name="Gray M.W."/>
            <person name="Holland P.W.H."/>
            <person name="King N."/>
            <person name="Lang F.B.F."/>
            <person name="Roger A.J."/>
            <person name="Ruiz-Trillo I."/>
            <person name="Young S.K."/>
            <person name="Zeng Q."/>
            <person name="Gargeya S."/>
            <person name="Alvarado L."/>
            <person name="Berlin A."/>
            <person name="Chapman S.B."/>
            <person name="Chen Z."/>
            <person name="Freedman E."/>
            <person name="Gellesch M."/>
            <person name="Goldberg J."/>
            <person name="Griggs A."/>
            <person name="Gujja S."/>
            <person name="Heilman E."/>
            <person name="Heiman D."/>
            <person name="Howarth C."/>
            <person name="Mehta T."/>
            <person name="Neiman D."/>
            <person name="Pearson M."/>
            <person name="Roberts A."/>
            <person name="Saif S."/>
            <person name="Shea T."/>
            <person name="Shenoy N."/>
            <person name="Sisk P."/>
            <person name="Stolte C."/>
            <person name="Sykes S."/>
            <person name="White J."/>
            <person name="Yandava C."/>
            <person name="Haas B."/>
            <person name="Nusbaum C."/>
            <person name="Birren B."/>
        </authorList>
    </citation>
    <scope>NUCLEOTIDE SEQUENCE</scope>
    <source>
        <strain evidence="15">ATCC 30864</strain>
    </source>
</reference>
<protein>
    <submittedName>
        <fullName evidence="14">Transmembrane GTPase Marf</fullName>
    </submittedName>
</protein>
<keyword evidence="7 11" id="KW-0175">Coiled coil</keyword>
<evidence type="ECO:0000313" key="14">
    <source>
        <dbReference type="EMBL" id="KJE89489.1"/>
    </source>
</evidence>
<dbReference type="RefSeq" id="XP_004365821.1">
    <property type="nucleotide sequence ID" value="XM_004365764.2"/>
</dbReference>
<gene>
    <name evidence="14" type="ORF">CAOG_000950</name>
</gene>
<dbReference type="Pfam" id="PF00350">
    <property type="entry name" value="Dynamin_N"/>
    <property type="match status" value="1"/>
</dbReference>
<dbReference type="STRING" id="595528.A0A0D2X0Q9"/>
<dbReference type="OrthoDB" id="6256226at2759"/>
<dbReference type="GO" id="GO:0008053">
    <property type="term" value="P:mitochondrial fusion"/>
    <property type="evidence" value="ECO:0007669"/>
    <property type="project" value="InterPro"/>
</dbReference>
<evidence type="ECO:0000256" key="10">
    <source>
        <dbReference type="ARBA" id="ARBA00023136"/>
    </source>
</evidence>
<dbReference type="GO" id="GO:0005525">
    <property type="term" value="F:GTP binding"/>
    <property type="evidence" value="ECO:0007669"/>
    <property type="project" value="UniProtKB-KW"/>
</dbReference>
<name>A0A0D2X0Q9_CAPO3</name>
<evidence type="ECO:0000256" key="7">
    <source>
        <dbReference type="ARBA" id="ARBA00023054"/>
    </source>
</evidence>
<evidence type="ECO:0000259" key="13">
    <source>
        <dbReference type="PROSITE" id="PS51718"/>
    </source>
</evidence>
<dbReference type="Proteomes" id="UP000008743">
    <property type="component" value="Unassembled WGS sequence"/>
</dbReference>
<keyword evidence="15" id="KW-1185">Reference proteome</keyword>
<dbReference type="eggNOG" id="KOG0448">
    <property type="taxonomic scope" value="Eukaryota"/>
</dbReference>
<feature type="coiled-coil region" evidence="11">
    <location>
        <begin position="818"/>
        <end position="849"/>
    </location>
</feature>
<keyword evidence="6" id="KW-1133">Transmembrane helix</keyword>
<keyword evidence="3" id="KW-0547">Nucleotide-binding</keyword>
<evidence type="ECO:0000256" key="8">
    <source>
        <dbReference type="ARBA" id="ARBA00023128"/>
    </source>
</evidence>
<accession>A0A0D2X0Q9</accession>
<comment type="subcellular location">
    <subcellularLocation>
        <location evidence="1">Mitochondrion outer membrane</location>
        <topology evidence="1">Multi-pass membrane protein</topology>
    </subcellularLocation>
</comment>
<dbReference type="PhylomeDB" id="A0A0D2X0Q9"/>
<dbReference type="InterPro" id="IPR006884">
    <property type="entry name" value="Fzo/mitofusin_HR2"/>
</dbReference>
<dbReference type="FunFam" id="3.40.50.300:FF:002843">
    <property type="entry name" value="Mitofusin 2"/>
    <property type="match status" value="1"/>
</dbReference>
<evidence type="ECO:0000256" key="1">
    <source>
        <dbReference type="ARBA" id="ARBA00004374"/>
    </source>
</evidence>
<keyword evidence="8" id="KW-0496">Mitochondrion</keyword>
<evidence type="ECO:0000256" key="2">
    <source>
        <dbReference type="ARBA" id="ARBA00022692"/>
    </source>
</evidence>
<evidence type="ECO:0000313" key="15">
    <source>
        <dbReference type="Proteomes" id="UP000008743"/>
    </source>
</evidence>
<keyword evidence="2 14" id="KW-0812">Transmembrane</keyword>
<dbReference type="PANTHER" id="PTHR10465:SF3">
    <property type="entry name" value="TRANSMEMBRANE GTPASE MARF-RELATED"/>
    <property type="match status" value="1"/>
</dbReference>
<keyword evidence="4" id="KW-1000">Mitochondrion outer membrane</keyword>
<dbReference type="Pfam" id="PF04799">
    <property type="entry name" value="Fzo_mitofusin"/>
    <property type="match status" value="1"/>
</dbReference>
<dbReference type="GO" id="GO:0005741">
    <property type="term" value="C:mitochondrial outer membrane"/>
    <property type="evidence" value="ECO:0007669"/>
    <property type="project" value="UniProtKB-SubCell"/>
</dbReference>
<dbReference type="SUPFAM" id="SSF52540">
    <property type="entry name" value="P-loop containing nucleoside triphosphate hydrolases"/>
    <property type="match status" value="1"/>
</dbReference>
<dbReference type="InterPro" id="IPR027094">
    <property type="entry name" value="Mitofusin_fam"/>
</dbReference>
<keyword evidence="9" id="KW-0342">GTP-binding</keyword>
<evidence type="ECO:0000256" key="4">
    <source>
        <dbReference type="ARBA" id="ARBA00022787"/>
    </source>
</evidence>
<dbReference type="InterPro" id="IPR027417">
    <property type="entry name" value="P-loop_NTPase"/>
</dbReference>
<dbReference type="GO" id="GO:0051646">
    <property type="term" value="P:mitochondrion localization"/>
    <property type="evidence" value="ECO:0007669"/>
    <property type="project" value="TreeGrafter"/>
</dbReference>
<dbReference type="PROSITE" id="PS51718">
    <property type="entry name" value="G_DYNAMIN_2"/>
    <property type="match status" value="1"/>
</dbReference>
<evidence type="ECO:0000256" key="3">
    <source>
        <dbReference type="ARBA" id="ARBA00022741"/>
    </source>
</evidence>
<evidence type="ECO:0000256" key="6">
    <source>
        <dbReference type="ARBA" id="ARBA00022989"/>
    </source>
</evidence>
<dbReference type="PANTHER" id="PTHR10465">
    <property type="entry name" value="TRANSMEMBRANE GTPASE FZO1"/>
    <property type="match status" value="1"/>
</dbReference>
<dbReference type="EMBL" id="KE346360">
    <property type="protein sequence ID" value="KJE89489.1"/>
    <property type="molecule type" value="Genomic_DNA"/>
</dbReference>